<keyword evidence="2" id="KW-1185">Reference proteome</keyword>
<evidence type="ECO:0008006" key="3">
    <source>
        <dbReference type="Google" id="ProtNLM"/>
    </source>
</evidence>
<organism evidence="1 2">
    <name type="scientific">Dreissena polymorpha</name>
    <name type="common">Zebra mussel</name>
    <name type="synonym">Mytilus polymorpha</name>
    <dbReference type="NCBI Taxonomy" id="45954"/>
    <lineage>
        <taxon>Eukaryota</taxon>
        <taxon>Metazoa</taxon>
        <taxon>Spiralia</taxon>
        <taxon>Lophotrochozoa</taxon>
        <taxon>Mollusca</taxon>
        <taxon>Bivalvia</taxon>
        <taxon>Autobranchia</taxon>
        <taxon>Heteroconchia</taxon>
        <taxon>Euheterodonta</taxon>
        <taxon>Imparidentia</taxon>
        <taxon>Neoheterodontei</taxon>
        <taxon>Myida</taxon>
        <taxon>Dreissenoidea</taxon>
        <taxon>Dreissenidae</taxon>
        <taxon>Dreissena</taxon>
    </lineage>
</organism>
<evidence type="ECO:0000313" key="2">
    <source>
        <dbReference type="Proteomes" id="UP000828390"/>
    </source>
</evidence>
<dbReference type="Proteomes" id="UP000828390">
    <property type="component" value="Unassembled WGS sequence"/>
</dbReference>
<name>A0A9D4GMF8_DREPO</name>
<dbReference type="AlphaFoldDB" id="A0A9D4GMF8"/>
<sequence>MTPNVDTSFPKSNETSIYTCITSTTKPSVAIYWFEDVHNITDMSSSTYDSNVWTSVLRYLPTVKREANRYCVAIYKYREHHISITKSAKRSFTM</sequence>
<evidence type="ECO:0000313" key="1">
    <source>
        <dbReference type="EMBL" id="KAH3819522.1"/>
    </source>
</evidence>
<dbReference type="Gene3D" id="2.60.40.10">
    <property type="entry name" value="Immunoglobulins"/>
    <property type="match status" value="1"/>
</dbReference>
<protein>
    <recommendedName>
        <fullName evidence="3">Ig-like domain-containing protein</fullName>
    </recommendedName>
</protein>
<accession>A0A9D4GMF8</accession>
<reference evidence="1" key="2">
    <citation type="submission" date="2020-11" db="EMBL/GenBank/DDBJ databases">
        <authorList>
            <person name="McCartney M.A."/>
            <person name="Auch B."/>
            <person name="Kono T."/>
            <person name="Mallez S."/>
            <person name="Becker A."/>
            <person name="Gohl D.M."/>
            <person name="Silverstein K.A.T."/>
            <person name="Koren S."/>
            <person name="Bechman K.B."/>
            <person name="Herman A."/>
            <person name="Abrahante J.E."/>
            <person name="Garbe J."/>
        </authorList>
    </citation>
    <scope>NUCLEOTIDE SEQUENCE</scope>
    <source>
        <strain evidence="1">Duluth1</strain>
        <tissue evidence="1">Whole animal</tissue>
    </source>
</reference>
<comment type="caution">
    <text evidence="1">The sequence shown here is derived from an EMBL/GenBank/DDBJ whole genome shotgun (WGS) entry which is preliminary data.</text>
</comment>
<proteinExistence type="predicted"/>
<reference evidence="1" key="1">
    <citation type="journal article" date="2019" name="bioRxiv">
        <title>The Genome of the Zebra Mussel, Dreissena polymorpha: A Resource for Invasive Species Research.</title>
        <authorList>
            <person name="McCartney M.A."/>
            <person name="Auch B."/>
            <person name="Kono T."/>
            <person name="Mallez S."/>
            <person name="Zhang Y."/>
            <person name="Obille A."/>
            <person name="Becker A."/>
            <person name="Abrahante J.E."/>
            <person name="Garbe J."/>
            <person name="Badalamenti J.P."/>
            <person name="Herman A."/>
            <person name="Mangelson H."/>
            <person name="Liachko I."/>
            <person name="Sullivan S."/>
            <person name="Sone E.D."/>
            <person name="Koren S."/>
            <person name="Silverstein K.A.T."/>
            <person name="Beckman K.B."/>
            <person name="Gohl D.M."/>
        </authorList>
    </citation>
    <scope>NUCLEOTIDE SEQUENCE</scope>
    <source>
        <strain evidence="1">Duluth1</strain>
        <tissue evidence="1">Whole animal</tissue>
    </source>
</reference>
<dbReference type="EMBL" id="JAIWYP010000005">
    <property type="protein sequence ID" value="KAH3819522.1"/>
    <property type="molecule type" value="Genomic_DNA"/>
</dbReference>
<dbReference type="InterPro" id="IPR013783">
    <property type="entry name" value="Ig-like_fold"/>
</dbReference>
<gene>
    <name evidence="1" type="ORF">DPMN_121260</name>
</gene>